<sequence>MKTVTLGRTGITVSKNGFGALPIQRITRDEAAKLLRKAYDGGITLFDTARAYSDSEEKIGYAMSDIRNHIYITTKTAAQNAEEFWKDLETSLTLLKTDHVDVYQFHNPSFCPKPGDESGLYEAALKAREQGKIRFIGITNHRLAVAHEAIDSGLYDTLQFPFCYLCSEKDVELVEDCKKNNIGFIAMKALSGGLITNSAAAYAFEGQYDNVLPIWGVQRENELDEFLSYMEHPPVMNDEIRALIEADRKQLYGSFCRGCGYCMPCPVGIEINNCARMSLLLRRSPSEGHLSPEGQAKMMKIKDCLHCNQCMSKCPYGLNTPELLQRNLKDYEEVLAGKVMTPTNF</sequence>
<dbReference type="SUPFAM" id="SSF46548">
    <property type="entry name" value="alpha-helical ferredoxin"/>
    <property type="match status" value="1"/>
</dbReference>
<dbReference type="SUPFAM" id="SSF51430">
    <property type="entry name" value="NAD(P)-linked oxidoreductase"/>
    <property type="match status" value="1"/>
</dbReference>
<evidence type="ECO:0000256" key="1">
    <source>
        <dbReference type="ARBA" id="ARBA00022723"/>
    </source>
</evidence>
<feature type="domain" description="NADP-dependent oxidoreductase" evidence="4">
    <location>
        <begin position="20"/>
        <end position="197"/>
    </location>
</feature>
<dbReference type="InterPro" id="IPR020471">
    <property type="entry name" value="AKR"/>
</dbReference>
<evidence type="ECO:0000259" key="4">
    <source>
        <dbReference type="Pfam" id="PF00248"/>
    </source>
</evidence>
<keyword evidence="1" id="KW-0479">Metal-binding</keyword>
<gene>
    <name evidence="5" type="ORF">H8708_01780</name>
</gene>
<keyword evidence="2" id="KW-0408">Iron</keyword>
<name>A0ABR7NPC3_9FIRM</name>
<dbReference type="Pfam" id="PF13534">
    <property type="entry name" value="Fer4_17"/>
    <property type="match status" value="1"/>
</dbReference>
<dbReference type="InterPro" id="IPR023210">
    <property type="entry name" value="NADP_OxRdtase_dom"/>
</dbReference>
<comment type="caution">
    <text evidence="5">The sequence shown here is derived from an EMBL/GenBank/DDBJ whole genome shotgun (WGS) entry which is preliminary data.</text>
</comment>
<keyword evidence="3" id="KW-0411">Iron-sulfur</keyword>
<dbReference type="Pfam" id="PF00248">
    <property type="entry name" value="Aldo_ket_red"/>
    <property type="match status" value="1"/>
</dbReference>
<dbReference type="Proteomes" id="UP000647491">
    <property type="component" value="Unassembled WGS sequence"/>
</dbReference>
<proteinExistence type="predicted"/>
<dbReference type="InterPro" id="IPR036812">
    <property type="entry name" value="NAD(P)_OxRdtase_dom_sf"/>
</dbReference>
<dbReference type="PANTHER" id="PTHR43312">
    <property type="entry name" value="D-THREO-ALDOSE 1-DEHYDROGENASE"/>
    <property type="match status" value="1"/>
</dbReference>
<dbReference type="PRINTS" id="PR00069">
    <property type="entry name" value="ALDKETRDTASE"/>
</dbReference>
<evidence type="ECO:0000313" key="5">
    <source>
        <dbReference type="EMBL" id="MBC8597966.1"/>
    </source>
</evidence>
<dbReference type="PANTHER" id="PTHR43312:SF1">
    <property type="entry name" value="NADP-DEPENDENT OXIDOREDUCTASE DOMAIN-CONTAINING PROTEIN"/>
    <property type="match status" value="1"/>
</dbReference>
<evidence type="ECO:0000313" key="6">
    <source>
        <dbReference type="Proteomes" id="UP000647491"/>
    </source>
</evidence>
<dbReference type="PROSITE" id="PS00198">
    <property type="entry name" value="4FE4S_FER_1"/>
    <property type="match status" value="1"/>
</dbReference>
<evidence type="ECO:0000256" key="3">
    <source>
        <dbReference type="ARBA" id="ARBA00023014"/>
    </source>
</evidence>
<organism evidence="5 6">
    <name type="scientific">Enterocloster hominis</name>
    <name type="common">ex Liu et al. 2021</name>
    <dbReference type="NCBI Taxonomy" id="2763663"/>
    <lineage>
        <taxon>Bacteria</taxon>
        <taxon>Bacillati</taxon>
        <taxon>Bacillota</taxon>
        <taxon>Clostridia</taxon>
        <taxon>Lachnospirales</taxon>
        <taxon>Lachnospiraceae</taxon>
        <taxon>Enterocloster</taxon>
    </lineage>
</organism>
<dbReference type="InterPro" id="IPR017900">
    <property type="entry name" value="4Fe4S_Fe_S_CS"/>
</dbReference>
<dbReference type="CDD" id="cd19100">
    <property type="entry name" value="AKR_unchar"/>
    <property type="match status" value="1"/>
</dbReference>
<protein>
    <submittedName>
        <fullName evidence="5">Aldo/keto reductase</fullName>
    </submittedName>
</protein>
<dbReference type="RefSeq" id="WP_262426769.1">
    <property type="nucleotide sequence ID" value="NZ_JACRTJ010000005.1"/>
</dbReference>
<evidence type="ECO:0000256" key="2">
    <source>
        <dbReference type="ARBA" id="ARBA00023004"/>
    </source>
</evidence>
<dbReference type="InterPro" id="IPR053135">
    <property type="entry name" value="AKR2_Oxidoreductase"/>
</dbReference>
<dbReference type="EMBL" id="JACRTJ010000005">
    <property type="protein sequence ID" value="MBC8597966.1"/>
    <property type="molecule type" value="Genomic_DNA"/>
</dbReference>
<keyword evidence="6" id="KW-1185">Reference proteome</keyword>
<reference evidence="5 6" key="1">
    <citation type="submission" date="2020-08" db="EMBL/GenBank/DDBJ databases">
        <title>Genome public.</title>
        <authorList>
            <person name="Liu C."/>
            <person name="Sun Q."/>
        </authorList>
    </citation>
    <scope>NUCLEOTIDE SEQUENCE [LARGE SCALE GENOMIC DNA]</scope>
    <source>
        <strain evidence="5 6">BX10</strain>
    </source>
</reference>
<accession>A0ABR7NPC3</accession>
<dbReference type="Gene3D" id="3.20.20.100">
    <property type="entry name" value="NADP-dependent oxidoreductase domain"/>
    <property type="match status" value="1"/>
</dbReference>